<dbReference type="PANTHER" id="PTHR30204">
    <property type="entry name" value="REDOX-CYCLING DRUG-SENSING TRANSCRIPTIONAL ACTIVATOR SOXR"/>
    <property type="match status" value="1"/>
</dbReference>
<keyword evidence="5" id="KW-0175">Coiled coil</keyword>
<comment type="caution">
    <text evidence="7">The sequence shown here is derived from an EMBL/GenBank/DDBJ whole genome shotgun (WGS) entry which is preliminary data.</text>
</comment>
<dbReference type="EMBL" id="JXLC01000010">
    <property type="protein sequence ID" value="OJG91885.1"/>
    <property type="molecule type" value="Genomic_DNA"/>
</dbReference>
<evidence type="ECO:0000256" key="4">
    <source>
        <dbReference type="ARBA" id="ARBA00023163"/>
    </source>
</evidence>
<evidence type="ECO:0000256" key="2">
    <source>
        <dbReference type="ARBA" id="ARBA00023015"/>
    </source>
</evidence>
<feature type="domain" description="HTH merR-type" evidence="6">
    <location>
        <begin position="16"/>
        <end position="85"/>
    </location>
</feature>
<gene>
    <name evidence="7" type="ORF">RV15_GL000325</name>
</gene>
<accession>A0AA91JPA9</accession>
<dbReference type="AlphaFoldDB" id="A0AA91JPA9"/>
<dbReference type="Pfam" id="PF13411">
    <property type="entry name" value="MerR_1"/>
    <property type="match status" value="1"/>
</dbReference>
<keyword evidence="4" id="KW-0804">Transcription</keyword>
<protein>
    <recommendedName>
        <fullName evidence="6">HTH merR-type domain-containing protein</fullName>
    </recommendedName>
</protein>
<keyword evidence="3" id="KW-0238">DNA-binding</keyword>
<evidence type="ECO:0000313" key="7">
    <source>
        <dbReference type="EMBL" id="OJG91885.1"/>
    </source>
</evidence>
<reference evidence="7 8" key="1">
    <citation type="submission" date="2014-12" db="EMBL/GenBank/DDBJ databases">
        <title>Draft genome sequences of 29 type strains of Enterococci.</title>
        <authorList>
            <person name="Zhong Z."/>
            <person name="Sun Z."/>
            <person name="Liu W."/>
            <person name="Zhang W."/>
            <person name="Zhang H."/>
        </authorList>
    </citation>
    <scope>NUCLEOTIDE SEQUENCE [LARGE SCALE GENOMIC DNA]</scope>
    <source>
        <strain evidence="7 8">DSM 22801</strain>
    </source>
</reference>
<evidence type="ECO:0000256" key="3">
    <source>
        <dbReference type="ARBA" id="ARBA00023125"/>
    </source>
</evidence>
<dbReference type="InterPro" id="IPR009061">
    <property type="entry name" value="DNA-bd_dom_put_sf"/>
</dbReference>
<keyword evidence="2" id="KW-0805">Transcription regulation</keyword>
<evidence type="ECO:0000256" key="5">
    <source>
        <dbReference type="SAM" id="Coils"/>
    </source>
</evidence>
<dbReference type="SMART" id="SM00422">
    <property type="entry name" value="HTH_MERR"/>
    <property type="match status" value="1"/>
</dbReference>
<dbReference type="GO" id="GO:0003700">
    <property type="term" value="F:DNA-binding transcription factor activity"/>
    <property type="evidence" value="ECO:0007669"/>
    <property type="project" value="InterPro"/>
</dbReference>
<dbReference type="PANTHER" id="PTHR30204:SF69">
    <property type="entry name" value="MERR-FAMILY TRANSCRIPTIONAL REGULATOR"/>
    <property type="match status" value="1"/>
</dbReference>
<proteinExistence type="predicted"/>
<organism evidence="7 8">
    <name type="scientific">Enterococcus silesiacus</name>
    <dbReference type="NCBI Taxonomy" id="332949"/>
    <lineage>
        <taxon>Bacteria</taxon>
        <taxon>Bacillati</taxon>
        <taxon>Bacillota</taxon>
        <taxon>Bacilli</taxon>
        <taxon>Lactobacillales</taxon>
        <taxon>Enterococcaceae</taxon>
        <taxon>Enterococcus</taxon>
    </lineage>
</organism>
<evidence type="ECO:0000313" key="8">
    <source>
        <dbReference type="Proteomes" id="UP000183039"/>
    </source>
</evidence>
<dbReference type="Gene3D" id="1.10.1660.10">
    <property type="match status" value="1"/>
</dbReference>
<dbReference type="PROSITE" id="PS50937">
    <property type="entry name" value="HTH_MERR_2"/>
    <property type="match status" value="1"/>
</dbReference>
<evidence type="ECO:0000256" key="1">
    <source>
        <dbReference type="ARBA" id="ARBA00022491"/>
    </source>
</evidence>
<evidence type="ECO:0000259" key="6">
    <source>
        <dbReference type="PROSITE" id="PS50937"/>
    </source>
</evidence>
<feature type="coiled-coil region" evidence="5">
    <location>
        <begin position="92"/>
        <end position="126"/>
    </location>
</feature>
<keyword evidence="1" id="KW-0678">Repressor</keyword>
<dbReference type="Proteomes" id="UP000183039">
    <property type="component" value="Unassembled WGS sequence"/>
</dbReference>
<dbReference type="SUPFAM" id="SSF46955">
    <property type="entry name" value="Putative DNA-binding domain"/>
    <property type="match status" value="1"/>
</dbReference>
<sequence>MLEQDHSEEERKIETYLTMGQLAELMSISKHQIRYNEEKGLLTPALIDTNGYHKYGMDQVYQLANILLLRSLGVSTAQIAQFMTNQDNVWAKETLKETLKATEAKLQQLLSAKEQIENLLPEIEQKDESYLELPERKLSKIYSYPITEMLDILEFYKAIKNKQSSHSLFGESFYYLVNARQIDVYVEGTFSTKQRILQAGDYLVKRVWIETEEELLEALNVFSKEVNSPFFELSEIIVKETAYSSILMNNKLLYELQYFISVKG</sequence>
<dbReference type="InterPro" id="IPR047057">
    <property type="entry name" value="MerR_fam"/>
</dbReference>
<dbReference type="InterPro" id="IPR000551">
    <property type="entry name" value="MerR-type_HTH_dom"/>
</dbReference>
<dbReference type="GO" id="GO:0003677">
    <property type="term" value="F:DNA binding"/>
    <property type="evidence" value="ECO:0007669"/>
    <property type="project" value="UniProtKB-KW"/>
</dbReference>
<name>A0AA91JPA9_9ENTE</name>